<keyword evidence="2" id="KW-0732">Signal</keyword>
<keyword evidence="4" id="KW-1185">Reference proteome</keyword>
<feature type="signal peptide" evidence="2">
    <location>
        <begin position="1"/>
        <end position="23"/>
    </location>
</feature>
<feature type="region of interest" description="Disordered" evidence="1">
    <location>
        <begin position="96"/>
        <end position="125"/>
    </location>
</feature>
<proteinExistence type="predicted"/>
<accession>A0ABS9UCJ7</accession>
<dbReference type="RefSeq" id="WP_241369112.1">
    <property type="nucleotide sequence ID" value="NZ_JAKZFC010000002.1"/>
</dbReference>
<dbReference type="Proteomes" id="UP001316087">
    <property type="component" value="Unassembled WGS sequence"/>
</dbReference>
<feature type="compositionally biased region" description="Polar residues" evidence="1">
    <location>
        <begin position="107"/>
        <end position="122"/>
    </location>
</feature>
<organism evidence="3 4">
    <name type="scientific">Solibacillus palustris</name>
    <dbReference type="NCBI Taxonomy" id="2908203"/>
    <lineage>
        <taxon>Bacteria</taxon>
        <taxon>Bacillati</taxon>
        <taxon>Bacillota</taxon>
        <taxon>Bacilli</taxon>
        <taxon>Bacillales</taxon>
        <taxon>Caryophanaceae</taxon>
        <taxon>Solibacillus</taxon>
    </lineage>
</organism>
<comment type="caution">
    <text evidence="3">The sequence shown here is derived from an EMBL/GenBank/DDBJ whole genome shotgun (WGS) entry which is preliminary data.</text>
</comment>
<evidence type="ECO:0000313" key="4">
    <source>
        <dbReference type="Proteomes" id="UP001316087"/>
    </source>
</evidence>
<evidence type="ECO:0000256" key="1">
    <source>
        <dbReference type="SAM" id="MobiDB-lite"/>
    </source>
</evidence>
<dbReference type="EMBL" id="JAKZFC010000002">
    <property type="protein sequence ID" value="MCH7322067.1"/>
    <property type="molecule type" value="Genomic_DNA"/>
</dbReference>
<feature type="chain" id="PRO_5045955666" evidence="2">
    <location>
        <begin position="24"/>
        <end position="162"/>
    </location>
</feature>
<gene>
    <name evidence="3" type="ORF">LZ480_09185</name>
</gene>
<reference evidence="3 4" key="1">
    <citation type="submission" date="2022-03" db="EMBL/GenBank/DDBJ databases">
        <authorList>
            <person name="Jo J.-H."/>
            <person name="Im W.-T."/>
        </authorList>
    </citation>
    <scope>NUCLEOTIDE SEQUENCE [LARGE SCALE GENOMIC DNA]</scope>
    <source>
        <strain evidence="3 4">MA9</strain>
    </source>
</reference>
<sequence>MKKKLTITSVILGLSVVAGSAYAASNSDMWGAAKTKVTGTEQAVTSSTVTMSKDEAIKKGEYTDYAQMAKEKGITVEELFEQLEKEGKMMKVIPSTEATKTEEEIESATTNGSTEMVQSSEPINLEEMAKEKGMTVEKLIEQLEKEGKVTKAAETTESMSTK</sequence>
<protein>
    <submittedName>
        <fullName evidence="3">Uncharacterized protein</fullName>
    </submittedName>
</protein>
<name>A0ABS9UCJ7_9BACL</name>
<evidence type="ECO:0000313" key="3">
    <source>
        <dbReference type="EMBL" id="MCH7322067.1"/>
    </source>
</evidence>
<evidence type="ECO:0000256" key="2">
    <source>
        <dbReference type="SAM" id="SignalP"/>
    </source>
</evidence>